<name>A0A5J9V3Y9_9POAL</name>
<accession>A0A5J9V3Y9</accession>
<dbReference type="PANTHER" id="PTHR36388">
    <property type="entry name" value="OS02G0469000 PROTEIN"/>
    <property type="match status" value="1"/>
</dbReference>
<proteinExistence type="predicted"/>
<feature type="region of interest" description="Disordered" evidence="1">
    <location>
        <begin position="215"/>
        <end position="235"/>
    </location>
</feature>
<feature type="non-terminal residue" evidence="2">
    <location>
        <position position="1"/>
    </location>
</feature>
<dbReference type="EMBL" id="RWGY01000011">
    <property type="protein sequence ID" value="TVU30117.1"/>
    <property type="molecule type" value="Genomic_DNA"/>
</dbReference>
<comment type="caution">
    <text evidence="2">The sequence shown here is derived from an EMBL/GenBank/DDBJ whole genome shotgun (WGS) entry which is preliminary data.</text>
</comment>
<protein>
    <submittedName>
        <fullName evidence="2">Uncharacterized protein</fullName>
    </submittedName>
</protein>
<dbReference type="Gramene" id="TVU30117">
    <property type="protein sequence ID" value="TVU30117"/>
    <property type="gene ID" value="EJB05_21724"/>
</dbReference>
<evidence type="ECO:0000313" key="3">
    <source>
        <dbReference type="Proteomes" id="UP000324897"/>
    </source>
</evidence>
<organism evidence="2 3">
    <name type="scientific">Eragrostis curvula</name>
    <name type="common">weeping love grass</name>
    <dbReference type="NCBI Taxonomy" id="38414"/>
    <lineage>
        <taxon>Eukaryota</taxon>
        <taxon>Viridiplantae</taxon>
        <taxon>Streptophyta</taxon>
        <taxon>Embryophyta</taxon>
        <taxon>Tracheophyta</taxon>
        <taxon>Spermatophyta</taxon>
        <taxon>Magnoliopsida</taxon>
        <taxon>Liliopsida</taxon>
        <taxon>Poales</taxon>
        <taxon>Poaceae</taxon>
        <taxon>PACMAD clade</taxon>
        <taxon>Chloridoideae</taxon>
        <taxon>Eragrostideae</taxon>
        <taxon>Eragrostidinae</taxon>
        <taxon>Eragrostis</taxon>
    </lineage>
</organism>
<evidence type="ECO:0000256" key="1">
    <source>
        <dbReference type="SAM" id="MobiDB-lite"/>
    </source>
</evidence>
<keyword evidence="3" id="KW-1185">Reference proteome</keyword>
<gene>
    <name evidence="2" type="ORF">EJB05_21724</name>
</gene>
<feature type="compositionally biased region" description="Basic and acidic residues" evidence="1">
    <location>
        <begin position="215"/>
        <end position="232"/>
    </location>
</feature>
<dbReference type="AlphaFoldDB" id="A0A5J9V3Y9"/>
<evidence type="ECO:0000313" key="2">
    <source>
        <dbReference type="EMBL" id="TVU30117.1"/>
    </source>
</evidence>
<reference evidence="2 3" key="1">
    <citation type="journal article" date="2019" name="Sci. Rep.">
        <title>A high-quality genome of Eragrostis curvula grass provides insights into Poaceae evolution and supports new strategies to enhance forage quality.</title>
        <authorList>
            <person name="Carballo J."/>
            <person name="Santos B.A.C.M."/>
            <person name="Zappacosta D."/>
            <person name="Garbus I."/>
            <person name="Selva J.P."/>
            <person name="Gallo C.A."/>
            <person name="Diaz A."/>
            <person name="Albertini E."/>
            <person name="Caccamo M."/>
            <person name="Echenique V."/>
        </authorList>
    </citation>
    <scope>NUCLEOTIDE SEQUENCE [LARGE SCALE GENOMIC DNA]</scope>
    <source>
        <strain evidence="3">cv. Victoria</strain>
        <tissue evidence="2">Leaf</tissue>
    </source>
</reference>
<sequence>LNKTKAPCPGLSPSEVAAEYRAAPLLPPPDLEVELIHPLLRAAPACLHLRAARRLPASQASPRFPSGKQVLCMTMTSEDGDILAFLLEPSLMEEKLEASESDDILPAILEAIKSNEKAVELSPEEAAWADSCFVKASELSDDDWGAMRNALLDALGKPVESPNDQEGIHAISEGELHTLHAENVLEHEDVHMEQRNNNDEDKDSTEAREIADVIRGADERGLQMDNHATKPEDGDEMISSEVLEETESRDSIFKVWDLQLSPSDDDGELELIKDLNKLLKDKEISPEAVYPPPSSDDAMKPLSQISMDELVAGLSDLSIQQTKE</sequence>
<dbReference type="Proteomes" id="UP000324897">
    <property type="component" value="Chromosome 1"/>
</dbReference>
<dbReference type="OrthoDB" id="1894296at2759"/>
<dbReference type="PANTHER" id="PTHR36388:SF1">
    <property type="entry name" value="OS02G0469000 PROTEIN"/>
    <property type="match status" value="1"/>
</dbReference>